<proteinExistence type="predicted"/>
<dbReference type="Proteomes" id="UP001367508">
    <property type="component" value="Unassembled WGS sequence"/>
</dbReference>
<dbReference type="AlphaFoldDB" id="A0AAN9KQ75"/>
<gene>
    <name evidence="1" type="ORF">VNO77_31282</name>
</gene>
<name>A0AAN9KQ75_CANGL</name>
<sequence length="132" mass="15887">MHLWIVVRGLDHEFWRFYAMHDSHARIYCRCFLPHSDSIRILICEWDMRSTMLTLQGTTDLEYKVEHHPHTQYKISPSKILALEIWRPWVFVEKEKVICIQLGEGEDMLALPRLRLQAHLLRGRHCMSMFKL</sequence>
<evidence type="ECO:0000313" key="2">
    <source>
        <dbReference type="Proteomes" id="UP001367508"/>
    </source>
</evidence>
<organism evidence="1 2">
    <name type="scientific">Canavalia gladiata</name>
    <name type="common">Sword bean</name>
    <name type="synonym">Dolichos gladiatus</name>
    <dbReference type="NCBI Taxonomy" id="3824"/>
    <lineage>
        <taxon>Eukaryota</taxon>
        <taxon>Viridiplantae</taxon>
        <taxon>Streptophyta</taxon>
        <taxon>Embryophyta</taxon>
        <taxon>Tracheophyta</taxon>
        <taxon>Spermatophyta</taxon>
        <taxon>Magnoliopsida</taxon>
        <taxon>eudicotyledons</taxon>
        <taxon>Gunneridae</taxon>
        <taxon>Pentapetalae</taxon>
        <taxon>rosids</taxon>
        <taxon>fabids</taxon>
        <taxon>Fabales</taxon>
        <taxon>Fabaceae</taxon>
        <taxon>Papilionoideae</taxon>
        <taxon>50 kb inversion clade</taxon>
        <taxon>NPAAA clade</taxon>
        <taxon>indigoferoid/millettioid clade</taxon>
        <taxon>Phaseoleae</taxon>
        <taxon>Canavalia</taxon>
    </lineage>
</organism>
<comment type="caution">
    <text evidence="1">The sequence shown here is derived from an EMBL/GenBank/DDBJ whole genome shotgun (WGS) entry which is preliminary data.</text>
</comment>
<keyword evidence="2" id="KW-1185">Reference proteome</keyword>
<accession>A0AAN9KQ75</accession>
<reference evidence="1 2" key="1">
    <citation type="submission" date="2024-01" db="EMBL/GenBank/DDBJ databases">
        <title>The genomes of 5 underutilized Papilionoideae crops provide insights into root nodulation and disease resistanc.</title>
        <authorList>
            <person name="Jiang F."/>
        </authorList>
    </citation>
    <scope>NUCLEOTIDE SEQUENCE [LARGE SCALE GENOMIC DNA]</scope>
    <source>
        <strain evidence="1">LVBAO_FW01</strain>
        <tissue evidence="1">Leaves</tissue>
    </source>
</reference>
<dbReference type="EMBL" id="JAYMYQ010000007">
    <property type="protein sequence ID" value="KAK7321091.1"/>
    <property type="molecule type" value="Genomic_DNA"/>
</dbReference>
<protein>
    <submittedName>
        <fullName evidence="1">Uncharacterized protein</fullName>
    </submittedName>
</protein>
<evidence type="ECO:0000313" key="1">
    <source>
        <dbReference type="EMBL" id="KAK7321091.1"/>
    </source>
</evidence>